<evidence type="ECO:0000256" key="1">
    <source>
        <dbReference type="SAM" id="MobiDB-lite"/>
    </source>
</evidence>
<accession>A0ABT1ZHS6</accession>
<evidence type="ECO:0000313" key="3">
    <source>
        <dbReference type="EMBL" id="MCS0500280.1"/>
    </source>
</evidence>
<protein>
    <recommendedName>
        <fullName evidence="5">DNA polymerase III subunit gamma/tau</fullName>
    </recommendedName>
</protein>
<keyword evidence="2" id="KW-1133">Transmembrane helix</keyword>
<keyword evidence="2" id="KW-0472">Membrane</keyword>
<feature type="transmembrane region" description="Helical" evidence="2">
    <location>
        <begin position="135"/>
        <end position="156"/>
    </location>
</feature>
<evidence type="ECO:0008006" key="5">
    <source>
        <dbReference type="Google" id="ProtNLM"/>
    </source>
</evidence>
<keyword evidence="2" id="KW-0812">Transmembrane</keyword>
<comment type="caution">
    <text evidence="3">The sequence shown here is derived from an EMBL/GenBank/DDBJ whole genome shotgun (WGS) entry which is preliminary data.</text>
</comment>
<gene>
    <name evidence="3" type="ORF">NUH29_12055</name>
</gene>
<proteinExistence type="predicted"/>
<evidence type="ECO:0000256" key="2">
    <source>
        <dbReference type="SAM" id="Phobius"/>
    </source>
</evidence>
<dbReference type="RefSeq" id="WP_258799425.1">
    <property type="nucleotide sequence ID" value="NZ_JANTHX010000008.1"/>
</dbReference>
<reference evidence="3 4" key="1">
    <citation type="submission" date="2022-08" db="EMBL/GenBank/DDBJ databases">
        <authorList>
            <person name="Li F."/>
        </authorList>
    </citation>
    <scope>NUCLEOTIDE SEQUENCE [LARGE SCALE GENOMIC DNA]</scope>
    <source>
        <strain evidence="3 4">10F1B-8-1</strain>
    </source>
</reference>
<sequence>MSTRDPEPVDETDDEALHWAGDEARGQSAPRLRDDADAVGAPAEPAPDDEPAEAPRTPRETAFLVGTGAFGVVYLALSIGWIFSAQLLSYPGLDTLGEIMWQFGEFLAMIAAALWFAAAITLTPDTVSRRAAKRMIALLVGALVLIPWPGLLYWIGSTQ</sequence>
<feature type="compositionally biased region" description="Basic and acidic residues" evidence="1">
    <location>
        <begin position="15"/>
        <end position="36"/>
    </location>
</feature>
<feature type="transmembrane region" description="Helical" evidence="2">
    <location>
        <begin position="103"/>
        <end position="123"/>
    </location>
</feature>
<organism evidence="3 4">
    <name type="scientific">Protaetiibacter mangrovi</name>
    <dbReference type="NCBI Taxonomy" id="2970926"/>
    <lineage>
        <taxon>Bacteria</taxon>
        <taxon>Bacillati</taxon>
        <taxon>Actinomycetota</taxon>
        <taxon>Actinomycetes</taxon>
        <taxon>Micrococcales</taxon>
        <taxon>Microbacteriaceae</taxon>
        <taxon>Protaetiibacter</taxon>
    </lineage>
</organism>
<evidence type="ECO:0000313" key="4">
    <source>
        <dbReference type="Proteomes" id="UP001205337"/>
    </source>
</evidence>
<feature type="transmembrane region" description="Helical" evidence="2">
    <location>
        <begin position="62"/>
        <end position="83"/>
    </location>
</feature>
<dbReference type="EMBL" id="JANTHX010000008">
    <property type="protein sequence ID" value="MCS0500280.1"/>
    <property type="molecule type" value="Genomic_DNA"/>
</dbReference>
<dbReference type="Proteomes" id="UP001205337">
    <property type="component" value="Unassembled WGS sequence"/>
</dbReference>
<keyword evidence="4" id="KW-1185">Reference proteome</keyword>
<feature type="region of interest" description="Disordered" evidence="1">
    <location>
        <begin position="1"/>
        <end position="57"/>
    </location>
</feature>
<name>A0ABT1ZHS6_9MICO</name>